<dbReference type="Pfam" id="PF01638">
    <property type="entry name" value="HxlR"/>
    <property type="match status" value="1"/>
</dbReference>
<dbReference type="InterPro" id="IPR036390">
    <property type="entry name" value="WH_DNA-bd_sf"/>
</dbReference>
<protein>
    <submittedName>
        <fullName evidence="1">Uncharacterized protein</fullName>
    </submittedName>
</protein>
<dbReference type="Gene3D" id="1.10.10.10">
    <property type="entry name" value="Winged helix-like DNA-binding domain superfamily/Winged helix DNA-binding domain"/>
    <property type="match status" value="1"/>
</dbReference>
<dbReference type="AlphaFoldDB" id="B5IHM3"/>
<sequence length="186" mass="21907">MEKDSIWKKKNIVPLLTSLLDGKKKMSELLKVIPNYMTIKAYISELEEKGYVKTQEKFEGRKVIYVELTEKGRAVAEKLKEAEEVITMTPEELEAQRKRIHWIVDINTYADHITAYDIHDGKKETFNIWLKPNGKYLLLYCDRCHSYDCYHIDWAVHDPVIGPELKEIADEKGLKIKYLEDENEEE</sequence>
<dbReference type="HOGENOM" id="CLU_1465018_0_0_2"/>
<accession>B5IHM3</accession>
<dbReference type="SUPFAM" id="SSF46785">
    <property type="entry name" value="Winged helix' DNA-binding domain"/>
    <property type="match status" value="1"/>
</dbReference>
<dbReference type="RefSeq" id="WP_008086804.1">
    <property type="nucleotide sequence ID" value="NC_013926.1"/>
</dbReference>
<dbReference type="InterPro" id="IPR002577">
    <property type="entry name" value="HTH_HxlR"/>
</dbReference>
<evidence type="ECO:0000313" key="1">
    <source>
        <dbReference type="EMBL" id="ADD08804.1"/>
    </source>
</evidence>
<dbReference type="eggNOG" id="arCOG03182">
    <property type="taxonomic scope" value="Archaea"/>
</dbReference>
<dbReference type="InterPro" id="IPR036388">
    <property type="entry name" value="WH-like_DNA-bd_sf"/>
</dbReference>
<evidence type="ECO:0000313" key="2">
    <source>
        <dbReference type="Proteomes" id="UP000001400"/>
    </source>
</evidence>
<organism evidence="1 2">
    <name type="scientific">Aciduliprofundum boonei (strain DSM 19572 / T469)</name>
    <dbReference type="NCBI Taxonomy" id="439481"/>
    <lineage>
        <taxon>Archaea</taxon>
        <taxon>Methanobacteriati</taxon>
        <taxon>Thermoplasmatota</taxon>
        <taxon>DHVE2 group</taxon>
        <taxon>Candidatus Aciduliprofundum</taxon>
    </lineage>
</organism>
<reference evidence="1" key="1">
    <citation type="submission" date="2010-02" db="EMBL/GenBank/DDBJ databases">
        <title>Complete sequence of Aciduliprofundum boonei T469.</title>
        <authorList>
            <consortium name="US DOE Joint Genome Institute"/>
            <person name="Lucas S."/>
            <person name="Copeland A."/>
            <person name="Lapidus A."/>
            <person name="Cheng J.-F."/>
            <person name="Bruce D."/>
            <person name="Goodwin L."/>
            <person name="Pitluck S."/>
            <person name="Saunders E."/>
            <person name="Detter J.C."/>
            <person name="Han C."/>
            <person name="Tapia R."/>
            <person name="Land M."/>
            <person name="Hauser L."/>
            <person name="Kyrpides N."/>
            <person name="Mikhailova N."/>
            <person name="Flores G."/>
            <person name="Reysenbach A.-L."/>
            <person name="Woyke T."/>
        </authorList>
    </citation>
    <scope>NUCLEOTIDE SEQUENCE</scope>
    <source>
        <strain evidence="1">T469</strain>
    </source>
</reference>
<proteinExistence type="predicted"/>
<dbReference type="STRING" id="439481.Aboo_0995"/>
<dbReference type="KEGG" id="abi:Aboo_0995"/>
<dbReference type="GeneID" id="8827952"/>
<name>B5IHM3_ACIB4</name>
<keyword evidence="2" id="KW-1185">Reference proteome</keyword>
<dbReference type="EMBL" id="CP001941">
    <property type="protein sequence ID" value="ADD08804.1"/>
    <property type="molecule type" value="Genomic_DNA"/>
</dbReference>
<dbReference type="Proteomes" id="UP000001400">
    <property type="component" value="Chromosome"/>
</dbReference>
<dbReference type="OrthoDB" id="363882at2157"/>
<gene>
    <name evidence="1" type="ordered locus">Aboo_0995</name>
</gene>